<dbReference type="EMBL" id="AEAI01000783">
    <property type="protein sequence ID" value="EGH43742.1"/>
    <property type="molecule type" value="Genomic_DNA"/>
</dbReference>
<evidence type="ECO:0000256" key="3">
    <source>
        <dbReference type="ARBA" id="ARBA00022989"/>
    </source>
</evidence>
<keyword evidence="2" id="KW-0812">Transmembrane</keyword>
<dbReference type="GO" id="GO:0055085">
    <property type="term" value="P:transmembrane transport"/>
    <property type="evidence" value="ECO:0007669"/>
    <property type="project" value="InterPro"/>
</dbReference>
<sequence length="49" mass="5213">MSRLAILIKGNAPFAALTSPLEAIRQFTPNWFAVTMGTGILSLALAQLP</sequence>
<evidence type="ECO:0000313" key="5">
    <source>
        <dbReference type="EMBL" id="EGH43742.1"/>
    </source>
</evidence>
<dbReference type="Pfam" id="PF03595">
    <property type="entry name" value="SLAC1"/>
    <property type="match status" value="1"/>
</dbReference>
<accession>F3G9J2</accession>
<evidence type="ECO:0000313" key="6">
    <source>
        <dbReference type="Proteomes" id="UP000004986"/>
    </source>
</evidence>
<dbReference type="AlphaFoldDB" id="F3G9J2"/>
<comment type="caution">
    <text evidence="5">The sequence shown here is derived from an EMBL/GenBank/DDBJ whole genome shotgun (WGS) entry which is preliminary data.</text>
</comment>
<keyword evidence="6" id="KW-1185">Reference proteome</keyword>
<dbReference type="HOGENOM" id="CLU_3161997_0_0_6"/>
<dbReference type="Gene3D" id="1.50.10.150">
    <property type="entry name" value="Voltage-dependent anion channel"/>
    <property type="match status" value="1"/>
</dbReference>
<proteinExistence type="predicted"/>
<keyword evidence="3" id="KW-1133">Transmembrane helix</keyword>
<feature type="non-terminal residue" evidence="5">
    <location>
        <position position="49"/>
    </location>
</feature>
<evidence type="ECO:0000256" key="1">
    <source>
        <dbReference type="ARBA" id="ARBA00004141"/>
    </source>
</evidence>
<comment type="subcellular location">
    <subcellularLocation>
        <location evidence="1">Membrane</location>
        <topology evidence="1">Multi-pass membrane protein</topology>
    </subcellularLocation>
</comment>
<dbReference type="GO" id="GO:0016020">
    <property type="term" value="C:membrane"/>
    <property type="evidence" value="ECO:0007669"/>
    <property type="project" value="UniProtKB-SubCell"/>
</dbReference>
<name>F3G9J2_PSESJ</name>
<protein>
    <submittedName>
        <fullName evidence="5">C4-dicarboxylate transporter/malic acid transport protein</fullName>
    </submittedName>
</protein>
<keyword evidence="4" id="KW-0472">Membrane</keyword>
<evidence type="ECO:0000256" key="2">
    <source>
        <dbReference type="ARBA" id="ARBA00022692"/>
    </source>
</evidence>
<evidence type="ECO:0000256" key="4">
    <source>
        <dbReference type="ARBA" id="ARBA00023136"/>
    </source>
</evidence>
<dbReference type="Proteomes" id="UP000004986">
    <property type="component" value="Unassembled WGS sequence"/>
</dbReference>
<dbReference type="InterPro" id="IPR038665">
    <property type="entry name" value="Voltage-dep_anion_channel_sf"/>
</dbReference>
<organism evidence="5 6">
    <name type="scientific">Pseudomonas syringae pv. pisi str. 1704B</name>
    <dbReference type="NCBI Taxonomy" id="629263"/>
    <lineage>
        <taxon>Bacteria</taxon>
        <taxon>Pseudomonadati</taxon>
        <taxon>Pseudomonadota</taxon>
        <taxon>Gammaproteobacteria</taxon>
        <taxon>Pseudomonadales</taxon>
        <taxon>Pseudomonadaceae</taxon>
        <taxon>Pseudomonas</taxon>
        <taxon>Pseudomonas syringae</taxon>
    </lineage>
</organism>
<reference evidence="5 6" key="1">
    <citation type="journal article" date="2011" name="PLoS Pathog.">
        <title>Dynamic evolution of pathogenicity revealed by sequencing and comparative genomics of 19 Pseudomonas syringae isolates.</title>
        <authorList>
            <person name="Baltrus D.A."/>
            <person name="Nishimura M.T."/>
            <person name="Romanchuk A."/>
            <person name="Chang J.H."/>
            <person name="Mukhtar M.S."/>
            <person name="Cherkis K."/>
            <person name="Roach J."/>
            <person name="Grant S.R."/>
            <person name="Jones C.D."/>
            <person name="Dangl J.L."/>
        </authorList>
    </citation>
    <scope>NUCLEOTIDE SEQUENCE [LARGE SCALE GENOMIC DNA]</scope>
    <source>
        <strain evidence="5 6">1704B</strain>
    </source>
</reference>
<gene>
    <name evidence="5" type="ORF">PSYPI_15668</name>
</gene>
<dbReference type="InterPro" id="IPR004695">
    <property type="entry name" value="SLAC1/Mae1/Ssu1/TehA"/>
</dbReference>